<evidence type="ECO:0000313" key="3">
    <source>
        <dbReference type="Proteomes" id="UP000816034"/>
    </source>
</evidence>
<proteinExistence type="predicted"/>
<evidence type="ECO:0000313" key="2">
    <source>
        <dbReference type="EMBL" id="KAG2393925.1"/>
    </source>
</evidence>
<reference evidence="2 3" key="1">
    <citation type="journal article" date="2018" name="BMC Genomics">
        <title>The genome of Naegleria lovaniensis, the basis for a comparative approach to unravel pathogenicity factors of the human pathogenic amoeba N. fowleri.</title>
        <authorList>
            <person name="Liechti N."/>
            <person name="Schurch N."/>
            <person name="Bruggmann R."/>
            <person name="Wittwer M."/>
        </authorList>
    </citation>
    <scope>NUCLEOTIDE SEQUENCE [LARGE SCALE GENOMIC DNA]</scope>
    <source>
        <strain evidence="2 3">ATCC 30569</strain>
    </source>
</reference>
<dbReference type="InterPro" id="IPR016181">
    <property type="entry name" value="Acyl_CoA_acyltransferase"/>
</dbReference>
<feature type="domain" description="N-acetyltransferase" evidence="1">
    <location>
        <begin position="212"/>
        <end position="343"/>
    </location>
</feature>
<evidence type="ECO:0000259" key="1">
    <source>
        <dbReference type="PROSITE" id="PS51186"/>
    </source>
</evidence>
<dbReference type="AlphaFoldDB" id="A0AA88KYD5"/>
<dbReference type="InterPro" id="IPR027365">
    <property type="entry name" value="GNAT_acetyltra_YdfB-like"/>
</dbReference>
<accession>A0AA88KYD5</accession>
<dbReference type="SUPFAM" id="SSF55729">
    <property type="entry name" value="Acyl-CoA N-acyltransferases (Nat)"/>
    <property type="match status" value="1"/>
</dbReference>
<dbReference type="Gene3D" id="3.40.630.30">
    <property type="match status" value="1"/>
</dbReference>
<dbReference type="InterPro" id="IPR000182">
    <property type="entry name" value="GNAT_dom"/>
</dbReference>
<protein>
    <recommendedName>
        <fullName evidence="1">N-acetyltransferase domain-containing protein</fullName>
    </recommendedName>
</protein>
<dbReference type="RefSeq" id="XP_044555819.1">
    <property type="nucleotide sequence ID" value="XM_044693244.1"/>
</dbReference>
<keyword evidence="3" id="KW-1185">Reference proteome</keyword>
<organism evidence="2 3">
    <name type="scientific">Naegleria lovaniensis</name>
    <name type="common">Amoeba</name>
    <dbReference type="NCBI Taxonomy" id="51637"/>
    <lineage>
        <taxon>Eukaryota</taxon>
        <taxon>Discoba</taxon>
        <taxon>Heterolobosea</taxon>
        <taxon>Tetramitia</taxon>
        <taxon>Eutetramitia</taxon>
        <taxon>Vahlkampfiidae</taxon>
        <taxon>Naegleria</taxon>
    </lineage>
</organism>
<dbReference type="EMBL" id="PYSW02000001">
    <property type="protein sequence ID" value="KAG2393925.1"/>
    <property type="molecule type" value="Genomic_DNA"/>
</dbReference>
<gene>
    <name evidence="2" type="ORF">C9374_003689</name>
</gene>
<sequence>MKSNCTHSRLPFVSLIPLAKLGKGMHSEAVSFMKKRESFCGLLVGNYTKYGPSRLQDQLFSGDFMAFIKHDHEEDVKHFVGDEAYGHIFGAKTIGMYCLTVSGTLLFEIETVEELKGLLDLDENTAQVVFDGMIERMYKQISDETISKYGGSIKGVIGEYKVGSTIVDKLFRLGVWKQDEMALQEKENLYSFTLDKFIPKTHSTLCDSSSNITSRKLMDSDFSQYVELKGMFEKEMGLTASSLESLSYTFKTTITYGTFYGEKLCSTASLNSWSDSHATIGFVYTIPDMRRKGLARCTFDLLFQDCKDELRLKCLDLFTNTADHFYIELGFELVGETCMCMSK</sequence>
<dbReference type="GO" id="GO:0016747">
    <property type="term" value="F:acyltransferase activity, transferring groups other than amino-acyl groups"/>
    <property type="evidence" value="ECO:0007669"/>
    <property type="project" value="InterPro"/>
</dbReference>
<name>A0AA88KYD5_NAELO</name>
<dbReference type="PROSITE" id="PS51186">
    <property type="entry name" value="GNAT"/>
    <property type="match status" value="1"/>
</dbReference>
<comment type="caution">
    <text evidence="2">The sequence shown here is derived from an EMBL/GenBank/DDBJ whole genome shotgun (WGS) entry which is preliminary data.</text>
</comment>
<dbReference type="GeneID" id="68096144"/>
<dbReference type="Pfam" id="PF12746">
    <property type="entry name" value="GNAT_acetyltran"/>
    <property type="match status" value="1"/>
</dbReference>
<dbReference type="Proteomes" id="UP000816034">
    <property type="component" value="Unassembled WGS sequence"/>
</dbReference>